<accession>A0ABV1H9J2</accession>
<dbReference type="EMBL" id="JBBMFS010000012">
    <property type="protein sequence ID" value="MEQ2555787.1"/>
    <property type="molecule type" value="Genomic_DNA"/>
</dbReference>
<protein>
    <recommendedName>
        <fullName evidence="4">Lipoprotein</fullName>
    </recommendedName>
</protein>
<comment type="caution">
    <text evidence="2">The sequence shown here is derived from an EMBL/GenBank/DDBJ whole genome shotgun (WGS) entry which is preliminary data.</text>
</comment>
<sequence length="267" mass="30007">MKKRSIGILLLGLAVCTCISGCGSQSIADVNEKSIQAEEETETKDEKKDVVIKKPEDSTKPLLREQAAPLSKGNRLLSRNETATYRGIEITVVDVLVADSKEEAGLTEEELAYFSGENGGEDIDTTRKHENWEYTWPFVRIRLKNTMNEEQDICAGQLELYNVYDDGEYKKVTKVSEGYSKVYNADYKGTSFENFVSLQPGEERIVTVAYLGMRKYQSKGYSSSEGVLFTDIPTLENVYMKTYAIGNIQEEEPLICLNIKNGKVVNE</sequence>
<keyword evidence="1" id="KW-0732">Signal</keyword>
<evidence type="ECO:0000313" key="3">
    <source>
        <dbReference type="Proteomes" id="UP001546774"/>
    </source>
</evidence>
<name>A0ABV1H9J2_9FIRM</name>
<gene>
    <name evidence="2" type="ORF">WMO37_12375</name>
</gene>
<dbReference type="Proteomes" id="UP001546774">
    <property type="component" value="Unassembled WGS sequence"/>
</dbReference>
<reference evidence="2" key="1">
    <citation type="submission" date="2024-03" db="EMBL/GenBank/DDBJ databases">
        <title>Human intestinal bacterial collection.</title>
        <authorList>
            <person name="Pauvert C."/>
            <person name="Hitch T.C.A."/>
            <person name="Clavel T."/>
        </authorList>
    </citation>
    <scope>NUCLEOTIDE SEQUENCE [LARGE SCALE GENOMIC DNA]</scope>
    <source>
        <strain evidence="2">CLA-AA-H89B</strain>
    </source>
</reference>
<proteinExistence type="predicted"/>
<organism evidence="2 3">
    <name type="scientific">Lachnospira intestinalis</name>
    <dbReference type="NCBI Taxonomy" id="3133158"/>
    <lineage>
        <taxon>Bacteria</taxon>
        <taxon>Bacillati</taxon>
        <taxon>Bacillota</taxon>
        <taxon>Clostridia</taxon>
        <taxon>Lachnospirales</taxon>
        <taxon>Lachnospiraceae</taxon>
        <taxon>Lachnospira</taxon>
    </lineage>
</organism>
<feature type="signal peptide" evidence="1">
    <location>
        <begin position="1"/>
        <end position="28"/>
    </location>
</feature>
<evidence type="ECO:0008006" key="4">
    <source>
        <dbReference type="Google" id="ProtNLM"/>
    </source>
</evidence>
<evidence type="ECO:0000313" key="2">
    <source>
        <dbReference type="EMBL" id="MEQ2555787.1"/>
    </source>
</evidence>
<feature type="chain" id="PRO_5046474760" description="Lipoprotein" evidence="1">
    <location>
        <begin position="29"/>
        <end position="267"/>
    </location>
</feature>
<evidence type="ECO:0000256" key="1">
    <source>
        <dbReference type="SAM" id="SignalP"/>
    </source>
</evidence>
<keyword evidence="3" id="KW-1185">Reference proteome</keyword>